<accession>A0A927HHV5</accession>
<comment type="caution">
    <text evidence="2">The sequence shown here is derived from an EMBL/GenBank/DDBJ whole genome shotgun (WGS) entry which is preliminary data.</text>
</comment>
<gene>
    <name evidence="2" type="ORF">IE986_27340</name>
    <name evidence="1" type="ORF">IE991_11870</name>
</gene>
<evidence type="ECO:0000313" key="1">
    <source>
        <dbReference type="EMBL" id="MBD3700946.1"/>
    </source>
</evidence>
<dbReference type="EMBL" id="JACXTI010000002">
    <property type="protein sequence ID" value="MBD3700946.1"/>
    <property type="molecule type" value="Genomic_DNA"/>
</dbReference>
<reference evidence="2" key="1">
    <citation type="submission" date="2020-07" db="EMBL/GenBank/DDBJ databases">
        <title>Clinical and genomic characterization of carbapenemase-producing Enterobacterales causing secondary infections during the COVID-19 crisis at a New York City hospital.</title>
        <authorList>
            <person name="Gomez-Simmonds A."/>
            <person name="Annavajhala M.K."/>
            <person name="Uhlemann A.-C."/>
        </authorList>
    </citation>
    <scope>NUCLEOTIDE SEQUENCE</scope>
    <source>
        <strain evidence="2">NK1590</strain>
        <strain evidence="1">NK1597</strain>
    </source>
</reference>
<dbReference type="AlphaFoldDB" id="A0A927HHV5"/>
<dbReference type="Proteomes" id="UP000655796">
    <property type="component" value="Unassembled WGS sequence"/>
</dbReference>
<sequence length="42" mass="4838">MAEQREALRPLKIDNWRDVQRQFEKNKSAQAAARGSKCIPVP</sequence>
<protein>
    <submittedName>
        <fullName evidence="2">Uncharacterized protein</fullName>
    </submittedName>
</protein>
<organism evidence="2 3">
    <name type="scientific">Klebsiella pneumoniae</name>
    <dbReference type="NCBI Taxonomy" id="573"/>
    <lineage>
        <taxon>Bacteria</taxon>
        <taxon>Pseudomonadati</taxon>
        <taxon>Pseudomonadota</taxon>
        <taxon>Gammaproteobacteria</taxon>
        <taxon>Enterobacterales</taxon>
        <taxon>Enterobacteriaceae</taxon>
        <taxon>Klebsiella/Raoultella group</taxon>
        <taxon>Klebsiella</taxon>
        <taxon>Klebsiella pneumoniae complex</taxon>
    </lineage>
</organism>
<evidence type="ECO:0000313" key="2">
    <source>
        <dbReference type="EMBL" id="MBD3702667.1"/>
    </source>
</evidence>
<dbReference type="EMBL" id="JACXTD010000003">
    <property type="protein sequence ID" value="MBD3702667.1"/>
    <property type="molecule type" value="Genomic_DNA"/>
</dbReference>
<proteinExistence type="predicted"/>
<dbReference type="Proteomes" id="UP000631473">
    <property type="component" value="Unassembled WGS sequence"/>
</dbReference>
<evidence type="ECO:0000313" key="3">
    <source>
        <dbReference type="Proteomes" id="UP000655796"/>
    </source>
</evidence>
<name>A0A927HHV5_KLEPN</name>